<name>A0A9Q0EYM7_9ROSI</name>
<keyword evidence="1" id="KW-0812">Transmembrane</keyword>
<reference evidence="2" key="2">
    <citation type="journal article" date="2023" name="Plants (Basel)">
        <title>Annotation of the Turnera subulata (Passifloraceae) Draft Genome Reveals the S-Locus Evolved after the Divergence of Turneroideae from Passifloroideae in a Stepwise Manner.</title>
        <authorList>
            <person name="Henning P.M."/>
            <person name="Roalson E.H."/>
            <person name="Mir W."/>
            <person name="McCubbin A.G."/>
            <person name="Shore J.S."/>
        </authorList>
    </citation>
    <scope>NUCLEOTIDE SEQUENCE</scope>
    <source>
        <strain evidence="2">F60SS</strain>
    </source>
</reference>
<comment type="caution">
    <text evidence="2">The sequence shown here is derived from an EMBL/GenBank/DDBJ whole genome shotgun (WGS) entry which is preliminary data.</text>
</comment>
<evidence type="ECO:0000313" key="3">
    <source>
        <dbReference type="Proteomes" id="UP001141552"/>
    </source>
</evidence>
<gene>
    <name evidence="2" type="ORF">Tsubulata_041579</name>
</gene>
<dbReference type="OrthoDB" id="1740607at2759"/>
<reference evidence="2" key="1">
    <citation type="submission" date="2022-02" db="EMBL/GenBank/DDBJ databases">
        <authorList>
            <person name="Henning P.M."/>
            <person name="McCubbin A.G."/>
            <person name="Shore J.S."/>
        </authorList>
    </citation>
    <scope>NUCLEOTIDE SEQUENCE</scope>
    <source>
        <strain evidence="2">F60SS</strain>
        <tissue evidence="2">Leaves</tissue>
    </source>
</reference>
<organism evidence="2 3">
    <name type="scientific">Turnera subulata</name>
    <dbReference type="NCBI Taxonomy" id="218843"/>
    <lineage>
        <taxon>Eukaryota</taxon>
        <taxon>Viridiplantae</taxon>
        <taxon>Streptophyta</taxon>
        <taxon>Embryophyta</taxon>
        <taxon>Tracheophyta</taxon>
        <taxon>Spermatophyta</taxon>
        <taxon>Magnoliopsida</taxon>
        <taxon>eudicotyledons</taxon>
        <taxon>Gunneridae</taxon>
        <taxon>Pentapetalae</taxon>
        <taxon>rosids</taxon>
        <taxon>fabids</taxon>
        <taxon>Malpighiales</taxon>
        <taxon>Passifloraceae</taxon>
        <taxon>Turnera</taxon>
    </lineage>
</organism>
<evidence type="ECO:0000313" key="2">
    <source>
        <dbReference type="EMBL" id="KAJ4822093.1"/>
    </source>
</evidence>
<feature type="non-terminal residue" evidence="2">
    <location>
        <position position="1"/>
    </location>
</feature>
<protein>
    <submittedName>
        <fullName evidence="2">Uncharacterized protein</fullName>
    </submittedName>
</protein>
<dbReference type="AlphaFoldDB" id="A0A9Q0EYM7"/>
<dbReference type="EMBL" id="JAKUCV010007756">
    <property type="protein sequence ID" value="KAJ4822093.1"/>
    <property type="molecule type" value="Genomic_DNA"/>
</dbReference>
<keyword evidence="3" id="KW-1185">Reference proteome</keyword>
<sequence length="114" mass="12064">LNLLASKLQQHNNMDMSKSVALPLILLVFIAGTNMVVKVNGDGCGYLSTIGGGCPDLNQCIQTCTPCYRGIGEIVAGCESSPGEPWTECRCYFTKGAPCPPVGPPKCPGFTYHP</sequence>
<keyword evidence="1" id="KW-1133">Transmembrane helix</keyword>
<proteinExistence type="predicted"/>
<dbReference type="Proteomes" id="UP001141552">
    <property type="component" value="Unassembled WGS sequence"/>
</dbReference>
<feature type="transmembrane region" description="Helical" evidence="1">
    <location>
        <begin position="20"/>
        <end position="37"/>
    </location>
</feature>
<keyword evidence="1" id="KW-0472">Membrane</keyword>
<evidence type="ECO:0000256" key="1">
    <source>
        <dbReference type="SAM" id="Phobius"/>
    </source>
</evidence>
<accession>A0A9Q0EYM7</accession>